<dbReference type="RefSeq" id="WP_377178104.1">
    <property type="nucleotide sequence ID" value="NZ_JBHTMY010000003.1"/>
</dbReference>
<keyword evidence="1" id="KW-0812">Transmembrane</keyword>
<evidence type="ECO:0000256" key="1">
    <source>
        <dbReference type="SAM" id="Phobius"/>
    </source>
</evidence>
<reference evidence="3" key="1">
    <citation type="journal article" date="2019" name="Int. J. Syst. Evol. Microbiol.">
        <title>The Global Catalogue of Microorganisms (GCM) 10K type strain sequencing project: providing services to taxonomists for standard genome sequencing and annotation.</title>
        <authorList>
            <consortium name="The Broad Institute Genomics Platform"/>
            <consortium name="The Broad Institute Genome Sequencing Center for Infectious Disease"/>
            <person name="Wu L."/>
            <person name="Ma J."/>
        </authorList>
    </citation>
    <scope>NUCLEOTIDE SEQUENCE [LARGE SCALE GENOMIC DNA]</scope>
    <source>
        <strain evidence="3">CCUG 61485</strain>
    </source>
</reference>
<organism evidence="2 3">
    <name type="scientific">Namhaeicola litoreus</name>
    <dbReference type="NCBI Taxonomy" id="1052145"/>
    <lineage>
        <taxon>Bacteria</taxon>
        <taxon>Pseudomonadati</taxon>
        <taxon>Bacteroidota</taxon>
        <taxon>Flavobacteriia</taxon>
        <taxon>Flavobacteriales</taxon>
        <taxon>Flavobacteriaceae</taxon>
        <taxon>Namhaeicola</taxon>
    </lineage>
</organism>
<proteinExistence type="predicted"/>
<keyword evidence="1" id="KW-1133">Transmembrane helix</keyword>
<feature type="transmembrane region" description="Helical" evidence="1">
    <location>
        <begin position="62"/>
        <end position="83"/>
    </location>
</feature>
<feature type="transmembrane region" description="Helical" evidence="1">
    <location>
        <begin position="422"/>
        <end position="447"/>
    </location>
</feature>
<feature type="transmembrane region" description="Helical" evidence="1">
    <location>
        <begin position="265"/>
        <end position="284"/>
    </location>
</feature>
<dbReference type="Proteomes" id="UP001597201">
    <property type="component" value="Unassembled WGS sequence"/>
</dbReference>
<protein>
    <submittedName>
        <fullName evidence="2">GntP family permease</fullName>
    </submittedName>
</protein>
<gene>
    <name evidence="2" type="ORF">ACFQ39_08700</name>
</gene>
<feature type="transmembrane region" description="Helical" evidence="1">
    <location>
        <begin position="386"/>
        <end position="410"/>
    </location>
</feature>
<feature type="transmembrane region" description="Helical" evidence="1">
    <location>
        <begin position="103"/>
        <end position="128"/>
    </location>
</feature>
<feature type="transmembrane region" description="Helical" evidence="1">
    <location>
        <begin position="305"/>
        <end position="323"/>
    </location>
</feature>
<feature type="transmembrane region" description="Helical" evidence="1">
    <location>
        <begin position="30"/>
        <end position="50"/>
    </location>
</feature>
<name>A0ABW3Y396_9FLAO</name>
<dbReference type="PANTHER" id="PTHR30354">
    <property type="entry name" value="GNT FAMILY GLUCONATE TRANSPORTER"/>
    <property type="match status" value="1"/>
</dbReference>
<feature type="transmembrane region" description="Helical" evidence="1">
    <location>
        <begin position="140"/>
        <end position="158"/>
    </location>
</feature>
<feature type="transmembrane region" description="Helical" evidence="1">
    <location>
        <begin position="178"/>
        <end position="201"/>
    </location>
</feature>
<dbReference type="NCBIfam" id="TIGR00791">
    <property type="entry name" value="gntP"/>
    <property type="match status" value="1"/>
</dbReference>
<keyword evidence="3" id="KW-1185">Reference proteome</keyword>
<dbReference type="Pfam" id="PF02447">
    <property type="entry name" value="GntP_permease"/>
    <property type="match status" value="1"/>
</dbReference>
<accession>A0ABW3Y396</accession>
<keyword evidence="1" id="KW-0472">Membrane</keyword>
<dbReference type="PIRSF" id="PIRSF002746">
    <property type="entry name" value="Gluconate_transporter"/>
    <property type="match status" value="1"/>
</dbReference>
<dbReference type="InterPro" id="IPR003474">
    <property type="entry name" value="Glcn_transporter"/>
</dbReference>
<dbReference type="EMBL" id="JBHTMY010000003">
    <property type="protein sequence ID" value="MFD1315691.1"/>
    <property type="molecule type" value="Genomic_DNA"/>
</dbReference>
<evidence type="ECO:0000313" key="2">
    <source>
        <dbReference type="EMBL" id="MFD1315691.1"/>
    </source>
</evidence>
<comment type="caution">
    <text evidence="2">The sequence shown here is derived from an EMBL/GenBank/DDBJ whole genome shotgun (WGS) entry which is preliminary data.</text>
</comment>
<feature type="transmembrane region" description="Helical" evidence="1">
    <location>
        <begin position="335"/>
        <end position="354"/>
    </location>
</feature>
<dbReference type="PANTHER" id="PTHR30354:SF25">
    <property type="entry name" value="INNER MEMBRANE PERMEASE YGBN"/>
    <property type="match status" value="1"/>
</dbReference>
<feature type="transmembrane region" description="Helical" evidence="1">
    <location>
        <begin position="222"/>
        <end position="245"/>
    </location>
</feature>
<sequence length="448" mass="47562">MIDYQLLLAVFVGVGLLLILILFVRIQAFISLLIASIVVGLIAGMEPMKIIQTIQTGMGNTLGFVAVVVGLGSMFGAILEHSGGAEALGKYMLDKFGEKNASWALMITGFFVAIPVFFDVAFIILIPIIYSLQRKSGKSLLLYAIPLLAGLAITHAFIPPTPGPVAVADILKADLGWVILFGFIVGVPTAILSGPVFGKYIASKIFVNAPEVKEDVLVNGNFPGVGLVLSIIAIPINLIVLNTLLSSPLIPGDFLSETARTWIKMIGHPFTALIIANLMAWYFLGIRRGFSREKLFDITTKSMGPAGVIILLTGAGGVFKEMLVNTGTGEMIANYFASAGISVLLFAFIAAALIRIMQGSATVAMITSAGITSPLLLSDVTEIDKALLVIAIASGASILSHVNDSGFWLVSKYLGLNEKETFKSWTVMTTILSLVGFITVSLISALFS</sequence>
<feature type="transmembrane region" description="Helical" evidence="1">
    <location>
        <begin position="7"/>
        <end position="24"/>
    </location>
</feature>
<evidence type="ECO:0000313" key="3">
    <source>
        <dbReference type="Proteomes" id="UP001597201"/>
    </source>
</evidence>